<dbReference type="Proteomes" id="UP000315388">
    <property type="component" value="Unassembled WGS sequence"/>
</dbReference>
<keyword evidence="2" id="KW-1185">Reference proteome</keyword>
<accession>A0A502BSA3</accession>
<evidence type="ECO:0000313" key="1">
    <source>
        <dbReference type="EMBL" id="TPF76690.1"/>
    </source>
</evidence>
<dbReference type="AlphaFoldDB" id="A0A502BSA3"/>
<comment type="caution">
    <text evidence="1">The sequence shown here is derived from an EMBL/GenBank/DDBJ whole genome shotgun (WGS) entry which is preliminary data.</text>
</comment>
<dbReference type="EMBL" id="VEWJ01000002">
    <property type="protein sequence ID" value="TPF76690.1"/>
    <property type="molecule type" value="Genomic_DNA"/>
</dbReference>
<organism evidence="1 2">
    <name type="scientific">Brucella gallinifaecis</name>
    <dbReference type="NCBI Taxonomy" id="215590"/>
    <lineage>
        <taxon>Bacteria</taxon>
        <taxon>Pseudomonadati</taxon>
        <taxon>Pseudomonadota</taxon>
        <taxon>Alphaproteobacteria</taxon>
        <taxon>Hyphomicrobiales</taxon>
        <taxon>Brucellaceae</taxon>
        <taxon>Brucella/Ochrobactrum group</taxon>
        <taxon>Brucella</taxon>
    </lineage>
</organism>
<reference evidence="1 2" key="1">
    <citation type="journal article" date="2003" name="Int. J. Syst. Evol. Microbiol.">
        <title>Towards a standardized format for the description of a novel species (of an established genus): Ochrobactrum gallinifaecis sp. nov.</title>
        <authorList>
            <person name="Kampfer P."/>
            <person name="Buczolits S."/>
            <person name="Albrecht A."/>
            <person name="Busse H.J."/>
            <person name="Stackebrandt E."/>
        </authorList>
    </citation>
    <scope>NUCLEOTIDE SEQUENCE [LARGE SCALE GENOMIC DNA]</scope>
    <source>
        <strain evidence="1 2">ISO 196</strain>
    </source>
</reference>
<dbReference type="RefSeq" id="WP_140903902.1">
    <property type="nucleotide sequence ID" value="NZ_JBHTMD010000020.1"/>
</dbReference>
<protein>
    <submittedName>
        <fullName evidence="1">Uncharacterized protein</fullName>
    </submittedName>
</protein>
<sequence length="91" mass="10213">MSNQPRMISKMEAAQYCGLTPSGFSSWVKRGVLPNSVPGTNRWDRKAIDARIDRLSGLQIQTNDDTNFDEMEAAIDARLAQRRTQGKKASR</sequence>
<dbReference type="OrthoDB" id="7574435at2"/>
<gene>
    <name evidence="1" type="ORF">FHY56_04140</name>
</gene>
<name>A0A502BSA3_9HYPH</name>
<evidence type="ECO:0000313" key="2">
    <source>
        <dbReference type="Proteomes" id="UP000315388"/>
    </source>
</evidence>
<proteinExistence type="predicted"/>